<dbReference type="InterPro" id="IPR006501">
    <property type="entry name" value="Pectinesterase_inhib_dom"/>
</dbReference>
<accession>A0AAN8VEG1</accession>
<dbReference type="AlphaFoldDB" id="A0AAN8VEG1"/>
<feature type="domain" description="Pectinesterase inhibitor" evidence="1">
    <location>
        <begin position="44"/>
        <end position="196"/>
    </location>
</feature>
<evidence type="ECO:0000313" key="3">
    <source>
        <dbReference type="Proteomes" id="UP001370490"/>
    </source>
</evidence>
<dbReference type="FunFam" id="1.20.140.40:FF:000001">
    <property type="entry name" value="Pectinesterase"/>
    <property type="match status" value="1"/>
</dbReference>
<proteinExistence type="predicted"/>
<dbReference type="CDD" id="cd15798">
    <property type="entry name" value="PMEI-like_3"/>
    <property type="match status" value="1"/>
</dbReference>
<gene>
    <name evidence="2" type="ORF">RJ641_004293</name>
</gene>
<dbReference type="EMBL" id="JBAMMX010000012">
    <property type="protein sequence ID" value="KAK6930199.1"/>
    <property type="molecule type" value="Genomic_DNA"/>
</dbReference>
<comment type="caution">
    <text evidence="2">The sequence shown here is derived from an EMBL/GenBank/DDBJ whole genome shotgun (WGS) entry which is preliminary data.</text>
</comment>
<evidence type="ECO:0000313" key="2">
    <source>
        <dbReference type="EMBL" id="KAK6930199.1"/>
    </source>
</evidence>
<evidence type="ECO:0000259" key="1">
    <source>
        <dbReference type="SMART" id="SM00856"/>
    </source>
</evidence>
<reference evidence="2 3" key="1">
    <citation type="submission" date="2023-12" db="EMBL/GenBank/DDBJ databases">
        <title>A high-quality genome assembly for Dillenia turbinata (Dilleniales).</title>
        <authorList>
            <person name="Chanderbali A."/>
        </authorList>
    </citation>
    <scope>NUCLEOTIDE SEQUENCE [LARGE SCALE GENOMIC DNA]</scope>
    <source>
        <strain evidence="2">LSX21</strain>
        <tissue evidence="2">Leaf</tissue>
    </source>
</reference>
<sequence>MAEGTKKISVIGISSLLLVALVVGTIVMLKDPSKESVSDGQFSATNKAVAAICQPTEFKERCANTVSMAVGDTTDLKEIIMAAFQVTIDEIKQAMGNSSTLKELANEPSCAEALKVCQKVLQFSIDDLKRTSEKFGGFEIEMAEPFLNDLKIWLSGSITFQENCLDAFENAEGTAGEEMKKLLEASRQLTTNGLDIITSLSSAISSVKLPNRRLLSGKASVKNKITPEEVSEFSVVNFLEGKGSDPWIKASGVPVDM</sequence>
<dbReference type="Pfam" id="PF04043">
    <property type="entry name" value="PMEI"/>
    <property type="match status" value="1"/>
</dbReference>
<dbReference type="GO" id="GO:0004857">
    <property type="term" value="F:enzyme inhibitor activity"/>
    <property type="evidence" value="ECO:0007669"/>
    <property type="project" value="InterPro"/>
</dbReference>
<name>A0AAN8VEG1_9MAGN</name>
<dbReference type="Proteomes" id="UP001370490">
    <property type="component" value="Unassembled WGS sequence"/>
</dbReference>
<organism evidence="2 3">
    <name type="scientific">Dillenia turbinata</name>
    <dbReference type="NCBI Taxonomy" id="194707"/>
    <lineage>
        <taxon>Eukaryota</taxon>
        <taxon>Viridiplantae</taxon>
        <taxon>Streptophyta</taxon>
        <taxon>Embryophyta</taxon>
        <taxon>Tracheophyta</taxon>
        <taxon>Spermatophyta</taxon>
        <taxon>Magnoliopsida</taxon>
        <taxon>eudicotyledons</taxon>
        <taxon>Gunneridae</taxon>
        <taxon>Pentapetalae</taxon>
        <taxon>Dilleniales</taxon>
        <taxon>Dilleniaceae</taxon>
        <taxon>Dillenia</taxon>
    </lineage>
</organism>
<dbReference type="PANTHER" id="PTHR31707">
    <property type="entry name" value="PECTINESTERASE"/>
    <property type="match status" value="1"/>
</dbReference>
<dbReference type="NCBIfam" id="TIGR01614">
    <property type="entry name" value="PME_inhib"/>
    <property type="match status" value="1"/>
</dbReference>
<dbReference type="Gene3D" id="1.20.140.40">
    <property type="entry name" value="Invertase/pectin methylesterase inhibitor family protein"/>
    <property type="match status" value="1"/>
</dbReference>
<dbReference type="SMART" id="SM00856">
    <property type="entry name" value="PMEI"/>
    <property type="match status" value="1"/>
</dbReference>
<dbReference type="SUPFAM" id="SSF101148">
    <property type="entry name" value="Plant invertase/pectin methylesterase inhibitor"/>
    <property type="match status" value="1"/>
</dbReference>
<protein>
    <submittedName>
        <fullName evidence="2">Pectinesterase inhibitor domain</fullName>
    </submittedName>
</protein>
<dbReference type="InterPro" id="IPR035513">
    <property type="entry name" value="Invertase/methylesterase_inhib"/>
</dbReference>
<keyword evidence="3" id="KW-1185">Reference proteome</keyword>